<feature type="non-terminal residue" evidence="1">
    <location>
        <position position="1"/>
    </location>
</feature>
<organism evidence="1">
    <name type="scientific">Arion vulgaris</name>
    <dbReference type="NCBI Taxonomy" id="1028688"/>
    <lineage>
        <taxon>Eukaryota</taxon>
        <taxon>Metazoa</taxon>
        <taxon>Spiralia</taxon>
        <taxon>Lophotrochozoa</taxon>
        <taxon>Mollusca</taxon>
        <taxon>Gastropoda</taxon>
        <taxon>Heterobranchia</taxon>
        <taxon>Euthyneura</taxon>
        <taxon>Panpulmonata</taxon>
        <taxon>Eupulmonata</taxon>
        <taxon>Stylommatophora</taxon>
        <taxon>Helicina</taxon>
        <taxon>Arionoidea</taxon>
        <taxon>Arionidae</taxon>
        <taxon>Arion</taxon>
    </lineage>
</organism>
<accession>A0A0B6YW42</accession>
<reference evidence="1" key="1">
    <citation type="submission" date="2014-12" db="EMBL/GenBank/DDBJ databases">
        <title>Insight into the proteome of Arion vulgaris.</title>
        <authorList>
            <person name="Aradska J."/>
            <person name="Bulat T."/>
            <person name="Smidak R."/>
            <person name="Sarate P."/>
            <person name="Gangsoo J."/>
            <person name="Sialana F."/>
            <person name="Bilban M."/>
            <person name="Lubec G."/>
        </authorList>
    </citation>
    <scope>NUCLEOTIDE SEQUENCE</scope>
    <source>
        <tissue evidence="1">Skin</tissue>
    </source>
</reference>
<dbReference type="EMBL" id="HACG01013669">
    <property type="protein sequence ID" value="CEK60534.1"/>
    <property type="molecule type" value="Transcribed_RNA"/>
</dbReference>
<proteinExistence type="predicted"/>
<protein>
    <submittedName>
        <fullName evidence="1">Uncharacterized protein</fullName>
    </submittedName>
</protein>
<dbReference type="AlphaFoldDB" id="A0A0B6YW42"/>
<sequence length="91" mass="10095">GNSGLGPGNQSLSFLKQNGNIPDIFLCVQNIDAPIYPALHNSCHTFFSTDYLVFLSAPSTYYFRSQQNIGLQLITNVYIVFQFSVPNGAWC</sequence>
<evidence type="ECO:0000313" key="1">
    <source>
        <dbReference type="EMBL" id="CEK60534.1"/>
    </source>
</evidence>
<name>A0A0B6YW42_9EUPU</name>
<gene>
    <name evidence="1" type="primary">ORF39672</name>
</gene>